<proteinExistence type="predicted"/>
<feature type="domain" description="AB hydrolase-1" evidence="1">
    <location>
        <begin position="26"/>
        <end position="273"/>
    </location>
</feature>
<dbReference type="Proteomes" id="UP000588112">
    <property type="component" value="Unassembled WGS sequence"/>
</dbReference>
<dbReference type="Gene3D" id="3.40.50.1820">
    <property type="entry name" value="alpha/beta hydrolase"/>
    <property type="match status" value="1"/>
</dbReference>
<reference evidence="2 3" key="1">
    <citation type="submission" date="2020-08" db="EMBL/GenBank/DDBJ databases">
        <title>Sequencing the genomes of 1000 actinobacteria strains.</title>
        <authorList>
            <person name="Klenk H.-P."/>
        </authorList>
    </citation>
    <scope>NUCLEOTIDE SEQUENCE [LARGE SCALE GENOMIC DNA]</scope>
    <source>
        <strain evidence="2 3">DSM 45790</strain>
    </source>
</reference>
<keyword evidence="3" id="KW-1185">Reference proteome</keyword>
<dbReference type="RefSeq" id="WP_239139478.1">
    <property type="nucleotide sequence ID" value="NZ_BOOS01000036.1"/>
</dbReference>
<evidence type="ECO:0000313" key="3">
    <source>
        <dbReference type="Proteomes" id="UP000588112"/>
    </source>
</evidence>
<dbReference type="InterPro" id="IPR050228">
    <property type="entry name" value="Carboxylesterase_BioH"/>
</dbReference>
<dbReference type="PANTHER" id="PTHR43194:SF2">
    <property type="entry name" value="PEROXISOMAL MEMBRANE PROTEIN LPX1"/>
    <property type="match status" value="1"/>
</dbReference>
<dbReference type="EC" id="3.8.1.3" evidence="2"/>
<organism evidence="2 3">
    <name type="scientific">Sphaerisporangium krabiense</name>
    <dbReference type="NCBI Taxonomy" id="763782"/>
    <lineage>
        <taxon>Bacteria</taxon>
        <taxon>Bacillati</taxon>
        <taxon>Actinomycetota</taxon>
        <taxon>Actinomycetes</taxon>
        <taxon>Streptosporangiales</taxon>
        <taxon>Streptosporangiaceae</taxon>
        <taxon>Sphaerisporangium</taxon>
    </lineage>
</organism>
<dbReference type="PANTHER" id="PTHR43194">
    <property type="entry name" value="HYDROLASE ALPHA/BETA FOLD FAMILY"/>
    <property type="match status" value="1"/>
</dbReference>
<accession>A0A7W9DRL1</accession>
<name>A0A7W9DRL1_9ACTN</name>
<comment type="caution">
    <text evidence="2">The sequence shown here is derived from an EMBL/GenBank/DDBJ whole genome shotgun (WGS) entry which is preliminary data.</text>
</comment>
<sequence>MFAEFESRTVDTGQARIAARIGGSGPPLLLLHGFPQTHAMWHAVAPALAAHFTVVAADLRGYGDSGKPAAAKDHSTYAKREMARDQVALMERLGFPRFHLAGHDRGGRCAYRLALDHPGRVDRLAVLDIVPTLDALGHVDADAARRLWRWFLMAQPSPLPETLIAADPEAFFFGPHAGLFAPEALAEYRRCARDPRAVHAMCEDYRAMFGPDREHDAADRASGRRIVSPVLALWGEASHVERAHDVLATWRRWADDVRGQALACGHFLAEEAPEETADLLRAFFTAEWASPRGDRGAPV</sequence>
<dbReference type="PRINTS" id="PR00412">
    <property type="entry name" value="EPOXHYDRLASE"/>
</dbReference>
<dbReference type="InterPro" id="IPR029058">
    <property type="entry name" value="AB_hydrolase_fold"/>
</dbReference>
<dbReference type="EMBL" id="JACHBR010000001">
    <property type="protein sequence ID" value="MBB5627490.1"/>
    <property type="molecule type" value="Genomic_DNA"/>
</dbReference>
<dbReference type="GO" id="GO:0018785">
    <property type="term" value="F:haloacetate dehalogenase activity"/>
    <property type="evidence" value="ECO:0007669"/>
    <property type="project" value="UniProtKB-EC"/>
</dbReference>
<dbReference type="PRINTS" id="PR00111">
    <property type="entry name" value="ABHYDROLASE"/>
</dbReference>
<evidence type="ECO:0000259" key="1">
    <source>
        <dbReference type="Pfam" id="PF00561"/>
    </source>
</evidence>
<protein>
    <submittedName>
        <fullName evidence="2">Haloacetate dehalogenase</fullName>
        <ecNumber evidence="2">3.8.1.3</ecNumber>
    </submittedName>
</protein>
<dbReference type="Pfam" id="PF00561">
    <property type="entry name" value="Abhydrolase_1"/>
    <property type="match status" value="1"/>
</dbReference>
<dbReference type="AlphaFoldDB" id="A0A7W9DRL1"/>
<gene>
    <name evidence="2" type="ORF">BJ981_003189</name>
</gene>
<dbReference type="SUPFAM" id="SSF53474">
    <property type="entry name" value="alpha/beta-Hydrolases"/>
    <property type="match status" value="1"/>
</dbReference>
<dbReference type="InterPro" id="IPR000639">
    <property type="entry name" value="Epox_hydrolase-like"/>
</dbReference>
<keyword evidence="2" id="KW-0378">Hydrolase</keyword>
<dbReference type="InterPro" id="IPR000073">
    <property type="entry name" value="AB_hydrolase_1"/>
</dbReference>
<evidence type="ECO:0000313" key="2">
    <source>
        <dbReference type="EMBL" id="MBB5627490.1"/>
    </source>
</evidence>